<dbReference type="EMBL" id="FOJU01000005">
    <property type="protein sequence ID" value="SFB10321.1"/>
    <property type="molecule type" value="Genomic_DNA"/>
</dbReference>
<dbReference type="SUPFAM" id="SSF82784">
    <property type="entry name" value="OsmC-like"/>
    <property type="match status" value="1"/>
</dbReference>
<gene>
    <name evidence="2" type="ORF">SAMN05421688_2861</name>
</gene>
<dbReference type="PANTHER" id="PTHR35368:SF1">
    <property type="entry name" value="HYDROPEROXIDE REDUCTASE"/>
    <property type="match status" value="1"/>
</dbReference>
<feature type="region of interest" description="Disordered" evidence="1">
    <location>
        <begin position="174"/>
        <end position="196"/>
    </location>
</feature>
<accession>A0A1I0YAM5</accession>
<dbReference type="AlphaFoldDB" id="A0A1I0YAM5"/>
<dbReference type="STRING" id="871651.SAMN05421688_2861"/>
<evidence type="ECO:0000313" key="2">
    <source>
        <dbReference type="EMBL" id="SFB10321.1"/>
    </source>
</evidence>
<dbReference type="InterPro" id="IPR003718">
    <property type="entry name" value="OsmC/Ohr_fam"/>
</dbReference>
<dbReference type="InterPro" id="IPR015946">
    <property type="entry name" value="KH_dom-like_a/b"/>
</dbReference>
<dbReference type="Gene3D" id="3.30.300.20">
    <property type="match status" value="1"/>
</dbReference>
<dbReference type="Proteomes" id="UP000198796">
    <property type="component" value="Unassembled WGS sequence"/>
</dbReference>
<keyword evidence="3" id="KW-1185">Reference proteome</keyword>
<name>A0A1I0YAM5_9RHOB</name>
<sequence>MTRHLTASPQGMDRDAQIRDAQTAVIARMKSDPGKARSTIRTNGHIGEGLACHVTQGRFEMVLDMGRAMGGECAGLSPGFHGRAAIAACVAMAVKMLAARQSVRFEAVDVSVEMDFDDAALFGLGAGNAAPLDTRIAIDVTTDAADSTVQGIVDQALAWDIWYLALRDPQQVSTRLSTKPATRQAGNALSNAGEAR</sequence>
<proteinExistence type="predicted"/>
<dbReference type="OrthoDB" id="8114755at2"/>
<evidence type="ECO:0000256" key="1">
    <source>
        <dbReference type="SAM" id="MobiDB-lite"/>
    </source>
</evidence>
<organism evidence="2 3">
    <name type="scientific">Poseidonocella pacifica</name>
    <dbReference type="NCBI Taxonomy" id="871651"/>
    <lineage>
        <taxon>Bacteria</taxon>
        <taxon>Pseudomonadati</taxon>
        <taxon>Pseudomonadota</taxon>
        <taxon>Alphaproteobacteria</taxon>
        <taxon>Rhodobacterales</taxon>
        <taxon>Roseobacteraceae</taxon>
        <taxon>Poseidonocella</taxon>
    </lineage>
</organism>
<reference evidence="2 3" key="1">
    <citation type="submission" date="2016-10" db="EMBL/GenBank/DDBJ databases">
        <authorList>
            <person name="de Groot N.N."/>
        </authorList>
    </citation>
    <scope>NUCLEOTIDE SEQUENCE [LARGE SCALE GENOMIC DNA]</scope>
    <source>
        <strain evidence="2 3">DSM 29316</strain>
    </source>
</reference>
<dbReference type="Pfam" id="PF02566">
    <property type="entry name" value="OsmC"/>
    <property type="match status" value="1"/>
</dbReference>
<dbReference type="InterPro" id="IPR052924">
    <property type="entry name" value="OsmC/Ohr_hydroprdx_reductase"/>
</dbReference>
<dbReference type="PANTHER" id="PTHR35368">
    <property type="entry name" value="HYDROPEROXIDE REDUCTASE"/>
    <property type="match status" value="1"/>
</dbReference>
<dbReference type="InterPro" id="IPR036102">
    <property type="entry name" value="OsmC/Ohrsf"/>
</dbReference>
<evidence type="ECO:0000313" key="3">
    <source>
        <dbReference type="Proteomes" id="UP000198796"/>
    </source>
</evidence>
<protein>
    <submittedName>
        <fullName evidence="2">Uncharacterized OsmC-related protein</fullName>
    </submittedName>
</protein>
<feature type="compositionally biased region" description="Polar residues" evidence="1">
    <location>
        <begin position="174"/>
        <end position="190"/>
    </location>
</feature>
<dbReference type="RefSeq" id="WP_092066093.1">
    <property type="nucleotide sequence ID" value="NZ_FOJU01000005.1"/>
</dbReference>